<evidence type="ECO:0000256" key="6">
    <source>
        <dbReference type="RuleBase" id="RU361200"/>
    </source>
</evidence>
<comment type="caution">
    <text evidence="5">Lacks conserved residue(s) required for the propagation of feature annotation.</text>
</comment>
<dbReference type="InterPro" id="IPR011054">
    <property type="entry name" value="Rudment_hybrid_motif"/>
</dbReference>
<comment type="similarity">
    <text evidence="5 6">Belongs to the PurK/PurT family.</text>
</comment>
<dbReference type="PANTHER" id="PTHR11609">
    <property type="entry name" value="PURINE BIOSYNTHESIS PROTEIN 6/7, PUR6/7"/>
    <property type="match status" value="1"/>
</dbReference>
<keyword evidence="1 5" id="KW-0436">Ligase</keyword>
<dbReference type="Gene3D" id="3.40.50.20">
    <property type="match status" value="1"/>
</dbReference>
<feature type="binding site" evidence="5">
    <location>
        <position position="224"/>
    </location>
    <ligand>
        <name>ATP</name>
        <dbReference type="ChEBI" id="CHEBI:30616"/>
    </ligand>
</feature>
<comment type="function">
    <text evidence="6">Catalyzes the ATP-dependent conversion of 5-aminoimidazole ribonucleotide (AIR) and HCO(3)- to N5-carboxyaminoimidazole ribonucleotide (N5-CAIR).</text>
</comment>
<dbReference type="Gene3D" id="3.30.470.20">
    <property type="entry name" value="ATP-grasp fold, B domain"/>
    <property type="match status" value="1"/>
</dbReference>
<evidence type="ECO:0000313" key="9">
    <source>
        <dbReference type="Proteomes" id="UP000322699"/>
    </source>
</evidence>
<evidence type="ECO:0000256" key="4">
    <source>
        <dbReference type="ARBA" id="ARBA00022840"/>
    </source>
</evidence>
<dbReference type="NCBIfam" id="TIGR01161">
    <property type="entry name" value="purK"/>
    <property type="match status" value="1"/>
</dbReference>
<dbReference type="InterPro" id="IPR054350">
    <property type="entry name" value="PurT/PurK_preATP-grasp"/>
</dbReference>
<evidence type="ECO:0000256" key="5">
    <source>
        <dbReference type="HAMAP-Rule" id="MF_01928"/>
    </source>
</evidence>
<evidence type="ECO:0000256" key="1">
    <source>
        <dbReference type="ARBA" id="ARBA00022598"/>
    </source>
</evidence>
<dbReference type="InterPro" id="IPR040686">
    <property type="entry name" value="PurK_C"/>
</dbReference>
<dbReference type="Gene3D" id="3.30.1490.20">
    <property type="entry name" value="ATP-grasp fold, A domain"/>
    <property type="match status" value="1"/>
</dbReference>
<organism evidence="8 9">
    <name type="scientific">Rubripirellula obstinata</name>
    <dbReference type="NCBI Taxonomy" id="406547"/>
    <lineage>
        <taxon>Bacteria</taxon>
        <taxon>Pseudomonadati</taxon>
        <taxon>Planctomycetota</taxon>
        <taxon>Planctomycetia</taxon>
        <taxon>Pirellulales</taxon>
        <taxon>Pirellulaceae</taxon>
        <taxon>Rubripirellula</taxon>
    </lineage>
</organism>
<evidence type="ECO:0000256" key="3">
    <source>
        <dbReference type="ARBA" id="ARBA00022755"/>
    </source>
</evidence>
<dbReference type="SUPFAM" id="SSF56059">
    <property type="entry name" value="Glutathione synthetase ATP-binding domain-like"/>
    <property type="match status" value="1"/>
</dbReference>
<dbReference type="Proteomes" id="UP000322699">
    <property type="component" value="Unassembled WGS sequence"/>
</dbReference>
<dbReference type="SUPFAM" id="SSF51246">
    <property type="entry name" value="Rudiment single hybrid motif"/>
    <property type="match status" value="1"/>
</dbReference>
<dbReference type="InterPro" id="IPR013815">
    <property type="entry name" value="ATP_grasp_subdomain_1"/>
</dbReference>
<dbReference type="PANTHER" id="PTHR11609:SF5">
    <property type="entry name" value="PHOSPHORIBOSYLAMINOIMIDAZOLE CARBOXYLASE"/>
    <property type="match status" value="1"/>
</dbReference>
<feature type="domain" description="ATP-grasp" evidence="7">
    <location>
        <begin position="123"/>
        <end position="307"/>
    </location>
</feature>
<dbReference type="GO" id="GO:0006189">
    <property type="term" value="P:'de novo' IMP biosynthetic process"/>
    <property type="evidence" value="ECO:0007669"/>
    <property type="project" value="UniProtKB-UniRule"/>
</dbReference>
<dbReference type="EC" id="6.3.4.18" evidence="5 6"/>
<reference evidence="8 9" key="1">
    <citation type="submission" date="2019-08" db="EMBL/GenBank/DDBJ databases">
        <title>Deep-cultivation of Planctomycetes and their phenomic and genomic characterization uncovers novel biology.</title>
        <authorList>
            <person name="Wiegand S."/>
            <person name="Jogler M."/>
            <person name="Boedeker C."/>
            <person name="Pinto D."/>
            <person name="Vollmers J."/>
            <person name="Rivas-Marin E."/>
            <person name="Kohn T."/>
            <person name="Peeters S.H."/>
            <person name="Heuer A."/>
            <person name="Rast P."/>
            <person name="Oberbeckmann S."/>
            <person name="Bunk B."/>
            <person name="Jeske O."/>
            <person name="Meyerdierks A."/>
            <person name="Storesund J.E."/>
            <person name="Kallscheuer N."/>
            <person name="Luecker S."/>
            <person name="Lage O.M."/>
            <person name="Pohl T."/>
            <person name="Merkel B.J."/>
            <person name="Hornburger P."/>
            <person name="Mueller R.-W."/>
            <person name="Bruemmer F."/>
            <person name="Labrenz M."/>
            <person name="Spormann A.M."/>
            <person name="Op Den Camp H."/>
            <person name="Overmann J."/>
            <person name="Amann R."/>
            <person name="Jetten M.S.M."/>
            <person name="Mascher T."/>
            <person name="Medema M.H."/>
            <person name="Devos D.P."/>
            <person name="Kaster A.-K."/>
            <person name="Ovreas L."/>
            <person name="Rohde M."/>
            <person name="Galperin M.Y."/>
            <person name="Jogler C."/>
        </authorList>
    </citation>
    <scope>NUCLEOTIDE SEQUENCE [LARGE SCALE GENOMIC DNA]</scope>
    <source>
        <strain evidence="8 9">LF1</strain>
    </source>
</reference>
<keyword evidence="4 5" id="KW-0067">ATP-binding</keyword>
<dbReference type="EMBL" id="VRLW01000001">
    <property type="protein sequence ID" value="KAA1259104.1"/>
    <property type="molecule type" value="Genomic_DNA"/>
</dbReference>
<dbReference type="NCBIfam" id="NF004679">
    <property type="entry name" value="PRK06019.1-5"/>
    <property type="match status" value="1"/>
</dbReference>
<dbReference type="FunFam" id="3.40.50.20:FF:000016">
    <property type="entry name" value="N5-carboxyaminoimidazole ribonucleotide synthase"/>
    <property type="match status" value="1"/>
</dbReference>
<dbReference type="InterPro" id="IPR011761">
    <property type="entry name" value="ATP-grasp"/>
</dbReference>
<dbReference type="AlphaFoldDB" id="A0A5B1CIJ6"/>
<gene>
    <name evidence="5 6 8" type="primary">purK</name>
    <name evidence="8" type="ORF">LF1_16320</name>
</gene>
<feature type="binding site" evidence="5">
    <location>
        <position position="201"/>
    </location>
    <ligand>
        <name>ATP</name>
        <dbReference type="ChEBI" id="CHEBI:30616"/>
    </ligand>
</feature>
<accession>A0A5B1CIJ6</accession>
<feature type="binding site" evidence="5">
    <location>
        <position position="159"/>
    </location>
    <ligand>
        <name>ATP</name>
        <dbReference type="ChEBI" id="CHEBI:30616"/>
    </ligand>
</feature>
<feature type="binding site" evidence="5">
    <location>
        <position position="119"/>
    </location>
    <ligand>
        <name>ATP</name>
        <dbReference type="ChEBI" id="CHEBI:30616"/>
    </ligand>
</feature>
<dbReference type="RefSeq" id="WP_068266324.1">
    <property type="nucleotide sequence ID" value="NZ_LWSK01000117.1"/>
</dbReference>
<sequence length="392" mass="42674">MSVPVSDAAKANQFKTIQPGGTIGMVGGGQLGRMFSQAAAAMGYHVVVFCESADTPAAQVAHRTVIGKLDDQDKVQQFASQCDVITLEFENIPAETMRQCNQHAPTYPAASVLAIAQDRLIEKRTLRDAGLPVTPFVEVHDSASLVDAAEQLGWPLVVKTAREGYDGKGQHKINSEADADQVPWASFDAWIAEKWMPFEKEVSVVVAFSSRGESTTFPVFENDHCNHILDVSFAPAKISDEVANRARSVATKAAEALGLVGLMCVEFFVIENDVVINEVAPRPHNSGHLTIEANQTSQFEQHVRAVCGLPLGSTAMKTSFAAMANLLGDVWFDQHGVESEPHWDRALDDSSVHLHLYGKKHAVRSRKMGHLTVVGDDAKLVRQQVIAARDRL</sequence>
<dbReference type="SUPFAM" id="SSF52440">
    <property type="entry name" value="PreATP-grasp domain"/>
    <property type="match status" value="1"/>
</dbReference>
<dbReference type="HAMAP" id="MF_01928">
    <property type="entry name" value="PurK"/>
    <property type="match status" value="1"/>
</dbReference>
<dbReference type="InterPro" id="IPR016185">
    <property type="entry name" value="PreATP-grasp_dom_sf"/>
</dbReference>
<comment type="function">
    <text evidence="5">Catalyzes the ATP-dependent conversion of 5-aminoimidazole ribonucleotide (AIR) and HCO(3)(-) to N5-carboxyaminoimidazole ribonucleotide (N5-CAIR).</text>
</comment>
<evidence type="ECO:0000259" key="7">
    <source>
        <dbReference type="PROSITE" id="PS50975"/>
    </source>
</evidence>
<dbReference type="NCBIfam" id="NF004675">
    <property type="entry name" value="PRK06019.1-1"/>
    <property type="match status" value="1"/>
</dbReference>
<protein>
    <recommendedName>
        <fullName evidence="5 6">N5-carboxyaminoimidazole ribonucleotide synthase</fullName>
        <shortName evidence="5 6">N5-CAIR synthase</shortName>
        <ecNumber evidence="5 6">6.3.4.18</ecNumber>
    </recommendedName>
    <alternativeName>
        <fullName evidence="5 6">5-(carboxyamino)imidazole ribonucleotide synthetase</fullName>
    </alternativeName>
</protein>
<dbReference type="Pfam" id="PF02222">
    <property type="entry name" value="ATP-grasp"/>
    <property type="match status" value="1"/>
</dbReference>
<dbReference type="GO" id="GO:0005829">
    <property type="term" value="C:cytosol"/>
    <property type="evidence" value="ECO:0007669"/>
    <property type="project" value="TreeGrafter"/>
</dbReference>
<dbReference type="GO" id="GO:0005524">
    <property type="term" value="F:ATP binding"/>
    <property type="evidence" value="ECO:0007669"/>
    <property type="project" value="UniProtKB-UniRule"/>
</dbReference>
<dbReference type="NCBIfam" id="NF004676">
    <property type="entry name" value="PRK06019.1-2"/>
    <property type="match status" value="1"/>
</dbReference>
<keyword evidence="2 5" id="KW-0547">Nucleotide-binding</keyword>
<keyword evidence="9" id="KW-1185">Reference proteome</keyword>
<dbReference type="Pfam" id="PF22660">
    <property type="entry name" value="RS_preATP-grasp-like"/>
    <property type="match status" value="1"/>
</dbReference>
<dbReference type="GO" id="GO:0004638">
    <property type="term" value="F:phosphoribosylaminoimidazole carboxylase activity"/>
    <property type="evidence" value="ECO:0007669"/>
    <property type="project" value="InterPro"/>
</dbReference>
<comment type="pathway">
    <text evidence="5 6">Purine metabolism; IMP biosynthesis via de novo pathway; 5-amino-1-(5-phospho-D-ribosyl)imidazole-4-carboxylate from 5-amino-1-(5-phospho-D-ribosyl)imidazole (N5-CAIR route): step 1/2.</text>
</comment>
<feature type="binding site" evidence="5">
    <location>
        <begin position="164"/>
        <end position="170"/>
    </location>
    <ligand>
        <name>ATP</name>
        <dbReference type="ChEBI" id="CHEBI:30616"/>
    </ligand>
</feature>
<name>A0A5B1CIJ6_9BACT</name>
<dbReference type="UniPathway" id="UPA00074">
    <property type="reaction ID" value="UER00942"/>
</dbReference>
<evidence type="ECO:0000256" key="2">
    <source>
        <dbReference type="ARBA" id="ARBA00022741"/>
    </source>
</evidence>
<keyword evidence="3 5" id="KW-0658">Purine biosynthesis</keyword>
<dbReference type="GO" id="GO:0046872">
    <property type="term" value="F:metal ion binding"/>
    <property type="evidence" value="ECO:0007669"/>
    <property type="project" value="InterPro"/>
</dbReference>
<dbReference type="InterPro" id="IPR003135">
    <property type="entry name" value="ATP-grasp_carboxylate-amine"/>
</dbReference>
<dbReference type="Pfam" id="PF17769">
    <property type="entry name" value="PurK_C"/>
    <property type="match status" value="1"/>
</dbReference>
<proteinExistence type="inferred from homology"/>
<comment type="caution">
    <text evidence="8">The sequence shown here is derived from an EMBL/GenBank/DDBJ whole genome shotgun (WGS) entry which is preliminary data.</text>
</comment>
<evidence type="ECO:0000313" key="8">
    <source>
        <dbReference type="EMBL" id="KAA1259104.1"/>
    </source>
</evidence>
<dbReference type="OrthoDB" id="9804625at2"/>
<dbReference type="InterPro" id="IPR005875">
    <property type="entry name" value="PurK"/>
</dbReference>
<comment type="catalytic activity">
    <reaction evidence="5 6">
        <text>5-amino-1-(5-phospho-beta-D-ribosyl)imidazole + hydrogencarbonate + ATP = 5-carboxyamino-1-(5-phospho-D-ribosyl)imidazole + ADP + phosphate + 2 H(+)</text>
        <dbReference type="Rhea" id="RHEA:19317"/>
        <dbReference type="ChEBI" id="CHEBI:15378"/>
        <dbReference type="ChEBI" id="CHEBI:17544"/>
        <dbReference type="ChEBI" id="CHEBI:30616"/>
        <dbReference type="ChEBI" id="CHEBI:43474"/>
        <dbReference type="ChEBI" id="CHEBI:58730"/>
        <dbReference type="ChEBI" id="CHEBI:137981"/>
        <dbReference type="ChEBI" id="CHEBI:456216"/>
        <dbReference type="EC" id="6.3.4.18"/>
    </reaction>
</comment>
<dbReference type="PROSITE" id="PS50975">
    <property type="entry name" value="ATP_GRASP"/>
    <property type="match status" value="1"/>
</dbReference>
<dbReference type="GO" id="GO:0034028">
    <property type="term" value="F:5-(carboxyamino)imidazole ribonucleotide synthase activity"/>
    <property type="evidence" value="ECO:0007669"/>
    <property type="project" value="UniProtKB-UniRule"/>
</dbReference>
<comment type="subunit">
    <text evidence="5 6">Homodimer.</text>
</comment>
<feature type="binding site" evidence="5">
    <location>
        <begin position="277"/>
        <end position="278"/>
    </location>
    <ligand>
        <name>ATP</name>
        <dbReference type="ChEBI" id="CHEBI:30616"/>
    </ligand>
</feature>